<dbReference type="Proteomes" id="UP001304300">
    <property type="component" value="Chromosome"/>
</dbReference>
<organism evidence="2 3">
    <name type="scientific">Rubellicoccus peritrichatus</name>
    <dbReference type="NCBI Taxonomy" id="3080537"/>
    <lineage>
        <taxon>Bacteria</taxon>
        <taxon>Pseudomonadati</taxon>
        <taxon>Verrucomicrobiota</taxon>
        <taxon>Opitutia</taxon>
        <taxon>Puniceicoccales</taxon>
        <taxon>Cerasicoccaceae</taxon>
        <taxon>Rubellicoccus</taxon>
    </lineage>
</organism>
<evidence type="ECO:0000259" key="1">
    <source>
        <dbReference type="Pfam" id="PF13391"/>
    </source>
</evidence>
<dbReference type="Pfam" id="PF13391">
    <property type="entry name" value="HNH_2"/>
    <property type="match status" value="1"/>
</dbReference>
<dbReference type="GO" id="GO:0004519">
    <property type="term" value="F:endonuclease activity"/>
    <property type="evidence" value="ECO:0007669"/>
    <property type="project" value="UniProtKB-KW"/>
</dbReference>
<feature type="domain" description="HNH nuclease" evidence="1">
    <location>
        <begin position="224"/>
        <end position="276"/>
    </location>
</feature>
<gene>
    <name evidence="2" type="ORF">RZN69_12060</name>
</gene>
<protein>
    <submittedName>
        <fullName evidence="2">HNH endonuclease</fullName>
    </submittedName>
</protein>
<keyword evidence="3" id="KW-1185">Reference proteome</keyword>
<dbReference type="KEGG" id="puo:RZN69_12060"/>
<accession>A0AAQ3L568</accession>
<dbReference type="InterPro" id="IPR003615">
    <property type="entry name" value="HNH_nuc"/>
</dbReference>
<keyword evidence="2" id="KW-0255">Endonuclease</keyword>
<name>A0AAQ3L568_9BACT</name>
<evidence type="ECO:0000313" key="2">
    <source>
        <dbReference type="EMBL" id="WOO39350.1"/>
    </source>
</evidence>
<proteinExistence type="predicted"/>
<keyword evidence="2" id="KW-0378">Hydrolase</keyword>
<reference evidence="2 3" key="1">
    <citation type="submission" date="2023-10" db="EMBL/GenBank/DDBJ databases">
        <title>Rubellicoccus peritrichatus gen. nov., sp. nov., isolated from an algae of coral reef tank.</title>
        <authorList>
            <person name="Luo J."/>
        </authorList>
    </citation>
    <scope>NUCLEOTIDE SEQUENCE [LARGE SCALE GENOMIC DNA]</scope>
    <source>
        <strain evidence="2 3">CR14</strain>
    </source>
</reference>
<dbReference type="AlphaFoldDB" id="A0AAQ3L568"/>
<dbReference type="RefSeq" id="WP_317831214.1">
    <property type="nucleotide sequence ID" value="NZ_CP136920.1"/>
</dbReference>
<evidence type="ECO:0000313" key="3">
    <source>
        <dbReference type="Proteomes" id="UP001304300"/>
    </source>
</evidence>
<dbReference type="EMBL" id="CP136920">
    <property type="protein sequence ID" value="WOO39350.1"/>
    <property type="molecule type" value="Genomic_DNA"/>
</dbReference>
<sequence length="324" mass="38010">MTRRKVYLQPVRSKLSHKHLELSVFNPVSVSVLDQLSETNGAKAYTELGDQDFYLWGVRDTENNRKGWEQMKPGDIVLYYIDLNRLTLAAEVIKTIDMEELSLKIWEPDSRGTPFSLLYQHNKPIDINLSWPELKRKFRYRENANIQSFRRLSLEQSDIILNMLNISTYFDFEELEMEPSILEDIDSIGGADPSISETMKEELRKSRIGQGKFRRDVINLWKYCSVTKIQNLKLLKASHIKPWRDSDNDERLDPYNGLLLAANYDHVFDGGWITFDKKGKIVFSEQLSAREFMQLGIDPEVELENLSDETKLYLSYHREHVFFK</sequence>
<keyword evidence="2" id="KW-0540">Nuclease</keyword>